<feature type="transmembrane region" description="Helical" evidence="1">
    <location>
        <begin position="217"/>
        <end position="238"/>
    </location>
</feature>
<keyword evidence="1" id="KW-0812">Transmembrane</keyword>
<protein>
    <submittedName>
        <fullName evidence="2">Uncharacterized protein</fullName>
    </submittedName>
</protein>
<keyword evidence="1" id="KW-0472">Membrane</keyword>
<feature type="transmembrane region" description="Helical" evidence="1">
    <location>
        <begin position="158"/>
        <end position="180"/>
    </location>
</feature>
<organism evidence="2 3">
    <name type="scientific">Sinimarinibacterium thermocellulolyticum</name>
    <dbReference type="NCBI Taxonomy" id="3170016"/>
    <lineage>
        <taxon>Bacteria</taxon>
        <taxon>Pseudomonadati</taxon>
        <taxon>Pseudomonadota</taxon>
        <taxon>Gammaproteobacteria</taxon>
        <taxon>Nevskiales</taxon>
        <taxon>Nevskiaceae</taxon>
        <taxon>Sinimarinibacterium</taxon>
    </lineage>
</organism>
<dbReference type="RefSeq" id="WP_352890649.1">
    <property type="nucleotide sequence ID" value="NZ_JBEPIJ010000024.1"/>
</dbReference>
<feature type="transmembrane region" description="Helical" evidence="1">
    <location>
        <begin position="192"/>
        <end position="211"/>
    </location>
</feature>
<gene>
    <name evidence="2" type="ORF">ABSH63_14525</name>
</gene>
<dbReference type="EMBL" id="JBEPIJ010000024">
    <property type="protein sequence ID" value="MES0875214.1"/>
    <property type="molecule type" value="Genomic_DNA"/>
</dbReference>
<keyword evidence="3" id="KW-1185">Reference proteome</keyword>
<reference evidence="2 3" key="1">
    <citation type="submission" date="2024-06" db="EMBL/GenBank/DDBJ databases">
        <authorList>
            <person name="Li Z."/>
            <person name="Jiang Y."/>
        </authorList>
    </citation>
    <scope>NUCLEOTIDE SEQUENCE [LARGE SCALE GENOMIC DNA]</scope>
    <source>
        <strain evidence="2 3">HSW-8</strain>
    </source>
</reference>
<dbReference type="Proteomes" id="UP001465331">
    <property type="component" value="Unassembled WGS sequence"/>
</dbReference>
<proteinExistence type="predicted"/>
<feature type="transmembrane region" description="Helical" evidence="1">
    <location>
        <begin position="117"/>
        <end position="138"/>
    </location>
</feature>
<evidence type="ECO:0000313" key="3">
    <source>
        <dbReference type="Proteomes" id="UP001465331"/>
    </source>
</evidence>
<accession>A0ABV2AF08</accession>
<sequence length="278" mass="31211">MSPRRARLIELLLALLLIAAIAGTRVLAQAAAEQDLAAEAAAQVADDDFDFFSDAPVTSSDIVELPLPPSRWISVGGPLALIAFFFLLIGFFWWMVPFQAHTLDINLHHLPTGVKRGIAMATVLFGIAFAFGASEIWYQLRLHGSAEAYFAQMSLGKLIAFTHAHLFGFTTSFFIIGIPFSLQFNHLWPYQWVFPIGLSASLTDVISWWGIKYLAPSFEWVSVFCGILFSLSYLYMLVGLLRVLLFPEVVWITDKDAKERLGRRRALREASRHHEGDY</sequence>
<feature type="transmembrane region" description="Helical" evidence="1">
    <location>
        <begin position="72"/>
        <end position="96"/>
    </location>
</feature>
<keyword evidence="1" id="KW-1133">Transmembrane helix</keyword>
<evidence type="ECO:0000313" key="2">
    <source>
        <dbReference type="EMBL" id="MES0875214.1"/>
    </source>
</evidence>
<name>A0ABV2AF08_9GAMM</name>
<comment type="caution">
    <text evidence="2">The sequence shown here is derived from an EMBL/GenBank/DDBJ whole genome shotgun (WGS) entry which is preliminary data.</text>
</comment>
<evidence type="ECO:0000256" key="1">
    <source>
        <dbReference type="SAM" id="Phobius"/>
    </source>
</evidence>